<keyword evidence="2" id="KW-1185">Reference proteome</keyword>
<evidence type="ECO:0000313" key="2">
    <source>
        <dbReference type="Proteomes" id="UP000807306"/>
    </source>
</evidence>
<dbReference type="OrthoDB" id="3190308at2759"/>
<accession>A0A9P6ED90</accession>
<organism evidence="1 2">
    <name type="scientific">Crepidotus variabilis</name>
    <dbReference type="NCBI Taxonomy" id="179855"/>
    <lineage>
        <taxon>Eukaryota</taxon>
        <taxon>Fungi</taxon>
        <taxon>Dikarya</taxon>
        <taxon>Basidiomycota</taxon>
        <taxon>Agaricomycotina</taxon>
        <taxon>Agaricomycetes</taxon>
        <taxon>Agaricomycetidae</taxon>
        <taxon>Agaricales</taxon>
        <taxon>Agaricineae</taxon>
        <taxon>Crepidotaceae</taxon>
        <taxon>Crepidotus</taxon>
    </lineage>
</organism>
<reference evidence="1" key="1">
    <citation type="submission" date="2020-11" db="EMBL/GenBank/DDBJ databases">
        <authorList>
            <consortium name="DOE Joint Genome Institute"/>
            <person name="Ahrendt S."/>
            <person name="Riley R."/>
            <person name="Andreopoulos W."/>
            <person name="Labutti K."/>
            <person name="Pangilinan J."/>
            <person name="Ruiz-Duenas F.J."/>
            <person name="Barrasa J.M."/>
            <person name="Sanchez-Garcia M."/>
            <person name="Camarero S."/>
            <person name="Miyauchi S."/>
            <person name="Serrano A."/>
            <person name="Linde D."/>
            <person name="Babiker R."/>
            <person name="Drula E."/>
            <person name="Ayuso-Fernandez I."/>
            <person name="Pacheco R."/>
            <person name="Padilla G."/>
            <person name="Ferreira P."/>
            <person name="Barriuso J."/>
            <person name="Kellner H."/>
            <person name="Castanera R."/>
            <person name="Alfaro M."/>
            <person name="Ramirez L."/>
            <person name="Pisabarro A.G."/>
            <person name="Kuo A."/>
            <person name="Tritt A."/>
            <person name="Lipzen A."/>
            <person name="He G."/>
            <person name="Yan M."/>
            <person name="Ng V."/>
            <person name="Cullen D."/>
            <person name="Martin F."/>
            <person name="Rosso M.-N."/>
            <person name="Henrissat B."/>
            <person name="Hibbett D."/>
            <person name="Martinez A.T."/>
            <person name="Grigoriev I.V."/>
        </authorList>
    </citation>
    <scope>NUCLEOTIDE SEQUENCE</scope>
    <source>
        <strain evidence="1">CBS 506.95</strain>
    </source>
</reference>
<protein>
    <submittedName>
        <fullName evidence="1">Uncharacterized protein</fullName>
    </submittedName>
</protein>
<dbReference type="AlphaFoldDB" id="A0A9P6ED90"/>
<proteinExistence type="predicted"/>
<gene>
    <name evidence="1" type="ORF">CPB83DRAFT_884650</name>
</gene>
<evidence type="ECO:0000313" key="1">
    <source>
        <dbReference type="EMBL" id="KAF9526783.1"/>
    </source>
</evidence>
<dbReference type="Proteomes" id="UP000807306">
    <property type="component" value="Unassembled WGS sequence"/>
</dbReference>
<sequence length="226" mass="25558">MYFFQASKRLMTRRSLIASEILKTVMNLFSGVEYAGNPTKIVAHPMPAECRVVREHPAYIKPRGFLQSDYVLIPACAALRRVQKSIIKPPISVDSPPKGLITLILTVTERAFGAYLNGSYTELADFKHDNYWNQLKGHMDNINDKLCHSPPMTSSLMSYDVTMPYIPVDSLSDVVYRLVVDQYDPPPDYQLGFWATLPLTAFRKLSTSLRHQTRAGKSRCPLSLLC</sequence>
<dbReference type="EMBL" id="MU157867">
    <property type="protein sequence ID" value="KAF9526783.1"/>
    <property type="molecule type" value="Genomic_DNA"/>
</dbReference>
<name>A0A9P6ED90_9AGAR</name>
<comment type="caution">
    <text evidence="1">The sequence shown here is derived from an EMBL/GenBank/DDBJ whole genome shotgun (WGS) entry which is preliminary data.</text>
</comment>